<gene>
    <name evidence="4" type="ORF">KDX31_06045</name>
</gene>
<protein>
    <recommendedName>
        <fullName evidence="3">Putative Flp pilus-assembly TadG-like N-terminal domain-containing protein</fullName>
    </recommendedName>
</protein>
<organism evidence="4 5">
    <name type="scientific">Amphritea atlantica</name>
    <dbReference type="NCBI Taxonomy" id="355243"/>
    <lineage>
        <taxon>Bacteria</taxon>
        <taxon>Pseudomonadati</taxon>
        <taxon>Pseudomonadota</taxon>
        <taxon>Gammaproteobacteria</taxon>
        <taxon>Oceanospirillales</taxon>
        <taxon>Oceanospirillaceae</taxon>
        <taxon>Amphritea</taxon>
    </lineage>
</organism>
<accession>A0ABY5GZA5</accession>
<proteinExistence type="predicted"/>
<reference evidence="4" key="1">
    <citation type="submission" date="2021-04" db="EMBL/GenBank/DDBJ databases">
        <title>Oceanospirillales bacteria with DddD are important DMSP degraders in coastal seawater.</title>
        <authorList>
            <person name="Liu J."/>
        </authorList>
    </citation>
    <scope>NUCLEOTIDE SEQUENCE</scope>
    <source>
        <strain evidence="4">GY6</strain>
    </source>
</reference>
<keyword evidence="2" id="KW-0472">Membrane</keyword>
<feature type="domain" description="Putative Flp pilus-assembly TadG-like N-terminal" evidence="3">
    <location>
        <begin position="20"/>
        <end position="66"/>
    </location>
</feature>
<evidence type="ECO:0000259" key="3">
    <source>
        <dbReference type="Pfam" id="PF13400"/>
    </source>
</evidence>
<dbReference type="EMBL" id="CP073344">
    <property type="protein sequence ID" value="UTW04562.1"/>
    <property type="molecule type" value="Genomic_DNA"/>
</dbReference>
<sequence length="427" mass="44233">MKTNKYIRRGALPSQNTQKGVIAVVVAIGIAALVGIVGLALDTGHLLLNKTRLQNAVDAAALTGAQELHNSVSANPMADARNAAIAAFTANLSTELNSDSPVPTITFSEDLMPGSFVAATANPPQFIKVSSPVIPLTSFLIKAVGFDDKKVAAVAVAGFGFGANACDLIPVMVCKGEQDPDSVTGYKEFEFDQGHEAEFDAAADTVTLKTGSGSGPDEDVGTGSFHLIDIPGLQGANDIRYAFAEAPSCGEQGENFVIDLSPGNKVGPTVSGLNTRFGLYSGPLNGQEDLYPPDHANDADSPECTGTAEIPDGSGPTACLDPRNYADYYNDPSNGLVQSNHKYQRRVVKVPVGNCDGEASGNDTVETLGFGCFLLTAPAEQTGGAETESGSLQGVFLNDCTPPATGITEGSGAVRIVLYRNPDGNDS</sequence>
<keyword evidence="2" id="KW-1133">Transmembrane helix</keyword>
<dbReference type="InterPro" id="IPR028087">
    <property type="entry name" value="Tad_N"/>
</dbReference>
<name>A0ABY5GZA5_9GAMM</name>
<keyword evidence="5" id="KW-1185">Reference proteome</keyword>
<dbReference type="Proteomes" id="UP001059950">
    <property type="component" value="Chromosome"/>
</dbReference>
<keyword evidence="2" id="KW-0812">Transmembrane</keyword>
<evidence type="ECO:0000256" key="1">
    <source>
        <dbReference type="SAM" id="MobiDB-lite"/>
    </source>
</evidence>
<evidence type="ECO:0000256" key="2">
    <source>
        <dbReference type="SAM" id="Phobius"/>
    </source>
</evidence>
<feature type="region of interest" description="Disordered" evidence="1">
    <location>
        <begin position="293"/>
        <end position="317"/>
    </location>
</feature>
<dbReference type="Pfam" id="PF13400">
    <property type="entry name" value="Tad"/>
    <property type="match status" value="1"/>
</dbReference>
<evidence type="ECO:0000313" key="5">
    <source>
        <dbReference type="Proteomes" id="UP001059950"/>
    </source>
</evidence>
<evidence type="ECO:0000313" key="4">
    <source>
        <dbReference type="EMBL" id="UTW04562.1"/>
    </source>
</evidence>
<feature type="transmembrane region" description="Helical" evidence="2">
    <location>
        <begin position="21"/>
        <end position="41"/>
    </location>
</feature>